<dbReference type="Proteomes" id="UP001497416">
    <property type="component" value="Unassembled WGS sequence"/>
</dbReference>
<evidence type="ECO:0000259" key="2">
    <source>
        <dbReference type="Pfam" id="PF20584"/>
    </source>
</evidence>
<keyword evidence="1" id="KW-1133">Transmembrane helix</keyword>
<gene>
    <name evidence="3" type="ORF">T190607A01A_20824</name>
</gene>
<keyword evidence="4" id="KW-1185">Reference proteome</keyword>
<dbReference type="Pfam" id="PF20584">
    <property type="entry name" value="DUF6787"/>
    <property type="match status" value="1"/>
</dbReference>
<feature type="domain" description="DUF6787" evidence="2">
    <location>
        <begin position="18"/>
        <end position="95"/>
    </location>
</feature>
<dbReference type="RefSeq" id="WP_348712376.1">
    <property type="nucleotide sequence ID" value="NZ_CAXIXY010000004.1"/>
</dbReference>
<organism evidence="3 4">
    <name type="scientific">Tenacibaculum platacis</name>
    <dbReference type="NCBI Taxonomy" id="3137852"/>
    <lineage>
        <taxon>Bacteria</taxon>
        <taxon>Pseudomonadati</taxon>
        <taxon>Bacteroidota</taxon>
        <taxon>Flavobacteriia</taxon>
        <taxon>Flavobacteriales</taxon>
        <taxon>Flavobacteriaceae</taxon>
        <taxon>Tenacibaculum</taxon>
    </lineage>
</organism>
<accession>A0ABM9P2B3</accession>
<protein>
    <recommendedName>
        <fullName evidence="2">DUF6787 domain-containing protein</fullName>
    </recommendedName>
</protein>
<dbReference type="InterPro" id="IPR046714">
    <property type="entry name" value="DUF6787"/>
</dbReference>
<sequence length="97" mass="11513">MNKLMSRWNVTSKKDLAIIFFVFSITGSSSVFVGRPILKFLGLTLENVPEILYYPMFIISSFIFYQVFLVMFGWLFGQFQFFWNMEKKLLKRFGIIV</sequence>
<dbReference type="EMBL" id="CAXIXY010000004">
    <property type="protein sequence ID" value="CAL2087544.1"/>
    <property type="molecule type" value="Genomic_DNA"/>
</dbReference>
<evidence type="ECO:0000256" key="1">
    <source>
        <dbReference type="SAM" id="Phobius"/>
    </source>
</evidence>
<comment type="caution">
    <text evidence="3">The sequence shown here is derived from an EMBL/GenBank/DDBJ whole genome shotgun (WGS) entry which is preliminary data.</text>
</comment>
<name>A0ABM9P2B3_9FLAO</name>
<reference evidence="3 4" key="1">
    <citation type="submission" date="2024-05" db="EMBL/GenBank/DDBJ databases">
        <authorList>
            <person name="Duchaud E."/>
        </authorList>
    </citation>
    <scope>NUCLEOTIDE SEQUENCE [LARGE SCALE GENOMIC DNA]</scope>
    <source>
        <strain evidence="3">Ena-SAMPLE-TAB-13-05-2024-13:56:06:370-140302</strain>
    </source>
</reference>
<feature type="transmembrane region" description="Helical" evidence="1">
    <location>
        <begin position="58"/>
        <end position="83"/>
    </location>
</feature>
<proteinExistence type="predicted"/>
<evidence type="ECO:0000313" key="4">
    <source>
        <dbReference type="Proteomes" id="UP001497416"/>
    </source>
</evidence>
<keyword evidence="1" id="KW-0472">Membrane</keyword>
<keyword evidence="1" id="KW-0812">Transmembrane</keyword>
<evidence type="ECO:0000313" key="3">
    <source>
        <dbReference type="EMBL" id="CAL2087544.1"/>
    </source>
</evidence>